<protein>
    <recommendedName>
        <fullName evidence="3">Endonuclease/exonuclease/phosphatase domain-containing protein</fullName>
    </recommendedName>
</protein>
<organism evidence="1 2">
    <name type="scientific">Pleurotus eryngii</name>
    <name type="common">Boletus of the steppes</name>
    <dbReference type="NCBI Taxonomy" id="5323"/>
    <lineage>
        <taxon>Eukaryota</taxon>
        <taxon>Fungi</taxon>
        <taxon>Dikarya</taxon>
        <taxon>Basidiomycota</taxon>
        <taxon>Agaricomycotina</taxon>
        <taxon>Agaricomycetes</taxon>
        <taxon>Agaricomycetidae</taxon>
        <taxon>Agaricales</taxon>
        <taxon>Pleurotineae</taxon>
        <taxon>Pleurotaceae</taxon>
        <taxon>Pleurotus</taxon>
    </lineage>
</organism>
<dbReference type="AlphaFoldDB" id="A0A9P6A857"/>
<dbReference type="Proteomes" id="UP000807025">
    <property type="component" value="Unassembled WGS sequence"/>
</dbReference>
<evidence type="ECO:0000313" key="1">
    <source>
        <dbReference type="EMBL" id="KAF9499980.1"/>
    </source>
</evidence>
<dbReference type="EMBL" id="MU154529">
    <property type="protein sequence ID" value="KAF9499980.1"/>
    <property type="molecule type" value="Genomic_DNA"/>
</dbReference>
<accession>A0A9P6A857</accession>
<evidence type="ECO:0008006" key="3">
    <source>
        <dbReference type="Google" id="ProtNLM"/>
    </source>
</evidence>
<sequence>MTLAKGTSTLQVNRTGNYTRVNNIWCTEKLQGSVVKCDMEPWLHPSKTDHITIITELEINLERTEPWAHKNFRAADWTRFRESLEKLLGVTDPPIH</sequence>
<keyword evidence="2" id="KW-1185">Reference proteome</keyword>
<evidence type="ECO:0000313" key="2">
    <source>
        <dbReference type="Proteomes" id="UP000807025"/>
    </source>
</evidence>
<proteinExistence type="predicted"/>
<reference evidence="1" key="1">
    <citation type="submission" date="2020-11" db="EMBL/GenBank/DDBJ databases">
        <authorList>
            <consortium name="DOE Joint Genome Institute"/>
            <person name="Ahrendt S."/>
            <person name="Riley R."/>
            <person name="Andreopoulos W."/>
            <person name="Labutti K."/>
            <person name="Pangilinan J."/>
            <person name="Ruiz-Duenas F.J."/>
            <person name="Barrasa J.M."/>
            <person name="Sanchez-Garcia M."/>
            <person name="Camarero S."/>
            <person name="Miyauchi S."/>
            <person name="Serrano A."/>
            <person name="Linde D."/>
            <person name="Babiker R."/>
            <person name="Drula E."/>
            <person name="Ayuso-Fernandez I."/>
            <person name="Pacheco R."/>
            <person name="Padilla G."/>
            <person name="Ferreira P."/>
            <person name="Barriuso J."/>
            <person name="Kellner H."/>
            <person name="Castanera R."/>
            <person name="Alfaro M."/>
            <person name="Ramirez L."/>
            <person name="Pisabarro A.G."/>
            <person name="Kuo A."/>
            <person name="Tritt A."/>
            <person name="Lipzen A."/>
            <person name="He G."/>
            <person name="Yan M."/>
            <person name="Ng V."/>
            <person name="Cullen D."/>
            <person name="Martin F."/>
            <person name="Rosso M.-N."/>
            <person name="Henrissat B."/>
            <person name="Hibbett D."/>
            <person name="Martinez A.T."/>
            <person name="Grigoriev I.V."/>
        </authorList>
    </citation>
    <scope>NUCLEOTIDE SEQUENCE</scope>
    <source>
        <strain evidence="1">ATCC 90797</strain>
    </source>
</reference>
<dbReference type="OrthoDB" id="3261136at2759"/>
<comment type="caution">
    <text evidence="1">The sequence shown here is derived from an EMBL/GenBank/DDBJ whole genome shotgun (WGS) entry which is preliminary data.</text>
</comment>
<name>A0A9P6A857_PLEER</name>
<gene>
    <name evidence="1" type="ORF">BDN71DRAFT_1382874</name>
</gene>